<keyword evidence="4" id="KW-0158">Chromosome</keyword>
<evidence type="ECO:0000256" key="1">
    <source>
        <dbReference type="ARBA" id="ARBA00004123"/>
    </source>
</evidence>
<dbReference type="PANTHER" id="PTHR48208">
    <property type="entry name" value="CENTROMERE PROTEIN I"/>
    <property type="match status" value="1"/>
</dbReference>
<dbReference type="GO" id="GO:0005634">
    <property type="term" value="C:nucleus"/>
    <property type="evidence" value="ECO:0007669"/>
    <property type="project" value="UniProtKB-SubCell"/>
</dbReference>
<evidence type="ECO:0000256" key="2">
    <source>
        <dbReference type="ARBA" id="ARBA00004584"/>
    </source>
</evidence>
<name>A0A9W4U9Y0_9PLEO</name>
<proteinExistence type="inferred from homology"/>
<gene>
    <name evidence="7" type="ORF">PDIGIT_LOCUS4128</name>
</gene>
<keyword evidence="8" id="KW-1185">Reference proteome</keyword>
<dbReference type="Pfam" id="PF07778">
    <property type="entry name" value="CENP-I"/>
    <property type="match status" value="1"/>
</dbReference>
<evidence type="ECO:0000313" key="8">
    <source>
        <dbReference type="Proteomes" id="UP001152607"/>
    </source>
</evidence>
<dbReference type="PANTHER" id="PTHR48208:SF2">
    <property type="entry name" value="CENTROMERE PROTEIN I"/>
    <property type="match status" value="1"/>
</dbReference>
<evidence type="ECO:0000256" key="3">
    <source>
        <dbReference type="ARBA" id="ARBA00005470"/>
    </source>
</evidence>
<evidence type="ECO:0000256" key="6">
    <source>
        <dbReference type="ARBA" id="ARBA00023328"/>
    </source>
</evidence>
<comment type="subcellular location">
    <subcellularLocation>
        <location evidence="2">Chromosome</location>
        <location evidence="2">Centromere</location>
    </subcellularLocation>
    <subcellularLocation>
        <location evidence="1">Nucleus</location>
    </subcellularLocation>
</comment>
<keyword evidence="5" id="KW-0539">Nucleus</keyword>
<dbReference type="Proteomes" id="UP001152607">
    <property type="component" value="Unassembled WGS sequence"/>
</dbReference>
<dbReference type="GO" id="GO:0000939">
    <property type="term" value="C:inner kinetochore"/>
    <property type="evidence" value="ECO:0007669"/>
    <property type="project" value="TreeGrafter"/>
</dbReference>
<dbReference type="CDD" id="cd22647">
    <property type="entry name" value="CTF3_NTD_HEAT"/>
    <property type="match status" value="1"/>
</dbReference>
<dbReference type="EMBL" id="CAOQHR010000002">
    <property type="protein sequence ID" value="CAI6329433.1"/>
    <property type="molecule type" value="Genomic_DNA"/>
</dbReference>
<protein>
    <recommendedName>
        <fullName evidence="9">Mis6 domain protein</fullName>
    </recommendedName>
</protein>
<evidence type="ECO:0000256" key="5">
    <source>
        <dbReference type="ARBA" id="ARBA00023242"/>
    </source>
</evidence>
<accession>A0A9W4U9Y0</accession>
<comment type="similarity">
    <text evidence="3">Belongs to the CENP-I/CTF3 family.</text>
</comment>
<evidence type="ECO:0000256" key="4">
    <source>
        <dbReference type="ARBA" id="ARBA00022454"/>
    </source>
</evidence>
<keyword evidence="6" id="KW-0137">Centromere</keyword>
<dbReference type="InterPro" id="IPR012485">
    <property type="entry name" value="CENP-I"/>
</dbReference>
<evidence type="ECO:0008006" key="9">
    <source>
        <dbReference type="Google" id="ProtNLM"/>
    </source>
</evidence>
<sequence length="715" mass="80051">MPSVVDSESPLHDALESLERASQTPAKQRTVKVSEVVDAICSQAFDHGLQQDELRQIIYIISNKTELDQTSVTTLIKNLYPAQSIPANVIITVVGALGQGRGKPTPGTQNNLVKWLAIVHEVLEDPAVLSRLYGVLFGMLDMISIRTSLCHLLSLITRRKHVKPFRIQYLLDFSRSLGNEPALQGLLRIYKDYYPDILLGSTSTSRNSFAPQPDVEWRTRLLAIQDRDAAATDTTGQHNGFRVLRKAPQHIKNRIIPDVHTFYTNEASVTLEGIDNVDDFVGKLDKIDPPGQLISFLTDPLLQKYVNLKPSPILERRIELWLSNCLEEHYNDTKEGTIDSISLSEILDGLLKHAQYTKKLMPIVETFLREYLTIWDGLNDLETLLSLVSYIPIQPFQSAYTAFLQSVERALTTQNTSGHSQLLHFYTDLFRQWSIRASPQAKKPHSAFAGSDQTSLKDLVSHVSHLSTSLLLALPIGHETQITSTILSFFELVATSSTPHRIPILLLPTPLISLLVLTPSTTTLSRTTGLIATYKHAFNVHPTPVRDYYPTSLIDTFNVLIRDVYNLIWISRALSIAKDDAGRDKAIGLHCAPTLREGLAGYLNADFDREYALAPAFGLSYNPQTAALAAGVWDTIQDAELRRLYGGDGESEDAERHLGPVSQRSLDVLRKRGGVDIEWERYRVEVLRWLEARGLAGIKEFLWASSESLKKKYGN</sequence>
<reference evidence="7" key="1">
    <citation type="submission" date="2023-01" db="EMBL/GenBank/DDBJ databases">
        <authorList>
            <person name="Van Ghelder C."/>
            <person name="Rancurel C."/>
        </authorList>
    </citation>
    <scope>NUCLEOTIDE SEQUENCE</scope>
    <source>
        <strain evidence="7">CNCM I-4278</strain>
    </source>
</reference>
<comment type="caution">
    <text evidence="7">The sequence shown here is derived from an EMBL/GenBank/DDBJ whole genome shotgun (WGS) entry which is preliminary data.</text>
</comment>
<evidence type="ECO:0000313" key="7">
    <source>
        <dbReference type="EMBL" id="CAI6329433.1"/>
    </source>
</evidence>
<dbReference type="AlphaFoldDB" id="A0A9W4U9Y0"/>
<organism evidence="7 8">
    <name type="scientific">Periconia digitata</name>
    <dbReference type="NCBI Taxonomy" id="1303443"/>
    <lineage>
        <taxon>Eukaryota</taxon>
        <taxon>Fungi</taxon>
        <taxon>Dikarya</taxon>
        <taxon>Ascomycota</taxon>
        <taxon>Pezizomycotina</taxon>
        <taxon>Dothideomycetes</taxon>
        <taxon>Pleosporomycetidae</taxon>
        <taxon>Pleosporales</taxon>
        <taxon>Massarineae</taxon>
        <taxon>Periconiaceae</taxon>
        <taxon>Periconia</taxon>
    </lineage>
</organism>
<dbReference type="OrthoDB" id="6347512at2759"/>
<dbReference type="GO" id="GO:0000070">
    <property type="term" value="P:mitotic sister chromatid segregation"/>
    <property type="evidence" value="ECO:0007669"/>
    <property type="project" value="TreeGrafter"/>
</dbReference>
<dbReference type="GO" id="GO:0034080">
    <property type="term" value="P:CENP-A containing chromatin assembly"/>
    <property type="evidence" value="ECO:0007669"/>
    <property type="project" value="TreeGrafter"/>
</dbReference>